<evidence type="ECO:0000256" key="1">
    <source>
        <dbReference type="SAM" id="Phobius"/>
    </source>
</evidence>
<comment type="caution">
    <text evidence="2">The sequence shown here is derived from an EMBL/GenBank/DDBJ whole genome shotgun (WGS) entry which is preliminary data.</text>
</comment>
<evidence type="ECO:0000313" key="2">
    <source>
        <dbReference type="EMBL" id="PIQ70445.1"/>
    </source>
</evidence>
<dbReference type="Proteomes" id="UP000231371">
    <property type="component" value="Unassembled WGS sequence"/>
</dbReference>
<keyword evidence="1" id="KW-0472">Membrane</keyword>
<feature type="transmembrane region" description="Helical" evidence="1">
    <location>
        <begin position="21"/>
        <end position="42"/>
    </location>
</feature>
<keyword evidence="1" id="KW-1133">Transmembrane helix</keyword>
<name>A0A2H0KGT1_9BACT</name>
<proteinExistence type="predicted"/>
<gene>
    <name evidence="2" type="ORF">COV89_00440</name>
</gene>
<organism evidence="2 3">
    <name type="scientific">Candidatus Shapirobacteria bacterium CG11_big_fil_rev_8_21_14_0_20_40_12</name>
    <dbReference type="NCBI Taxonomy" id="1974889"/>
    <lineage>
        <taxon>Bacteria</taxon>
        <taxon>Candidatus Shapironibacteriota</taxon>
    </lineage>
</organism>
<dbReference type="AlphaFoldDB" id="A0A2H0KGT1"/>
<reference evidence="2 3" key="1">
    <citation type="submission" date="2017-09" db="EMBL/GenBank/DDBJ databases">
        <title>Depth-based differentiation of microbial function through sediment-hosted aquifers and enrichment of novel symbionts in the deep terrestrial subsurface.</title>
        <authorList>
            <person name="Probst A.J."/>
            <person name="Ladd B."/>
            <person name="Jarett J.K."/>
            <person name="Geller-Mcgrath D.E."/>
            <person name="Sieber C.M."/>
            <person name="Emerson J.B."/>
            <person name="Anantharaman K."/>
            <person name="Thomas B.C."/>
            <person name="Malmstrom R."/>
            <person name="Stieglmeier M."/>
            <person name="Klingl A."/>
            <person name="Woyke T."/>
            <person name="Ryan C.M."/>
            <person name="Banfield J.F."/>
        </authorList>
    </citation>
    <scope>NUCLEOTIDE SEQUENCE [LARGE SCALE GENOMIC DNA]</scope>
    <source>
        <strain evidence="2">CG11_big_fil_rev_8_21_14_0_20_40_12</strain>
    </source>
</reference>
<dbReference type="EMBL" id="PCVI01000008">
    <property type="protein sequence ID" value="PIQ70445.1"/>
    <property type="molecule type" value="Genomic_DNA"/>
</dbReference>
<sequence length="266" mass="30736">MQFIKRIRKFIKGCTIKKCKRYITIGTVLATIGIGLTVYFHYSGKLELREQTASIIGSLETIENPLINCNDLAGDWFNNDLALEINKEIQTIKLKERKKSGLLYFEQVIIPSFIVRTEVKPTFKISPNFVYFFEPQETNEGTFKVIIGDGEPDIVRLKYFIDGEWITAKEKYEHSRLPQPIASDENLTVRIETSPDDGYRTVKIRLIYKPGNNPNADKQVDYFNYTFPIKKHTPKINFAVGLVNPKLLDEQFTTQILICLIQEMKL</sequence>
<accession>A0A2H0KGT1</accession>
<evidence type="ECO:0000313" key="3">
    <source>
        <dbReference type="Proteomes" id="UP000231371"/>
    </source>
</evidence>
<protein>
    <submittedName>
        <fullName evidence="2">Uncharacterized protein</fullName>
    </submittedName>
</protein>
<keyword evidence="1" id="KW-0812">Transmembrane</keyword>